<dbReference type="Pfam" id="PF05368">
    <property type="entry name" value="NmrA"/>
    <property type="match status" value="1"/>
</dbReference>
<dbReference type="InterPro" id="IPR008030">
    <property type="entry name" value="NmrA-like"/>
</dbReference>
<dbReference type="Gene3D" id="3.90.25.10">
    <property type="entry name" value="UDP-galactose 4-epimerase, domain 1"/>
    <property type="match status" value="1"/>
</dbReference>
<evidence type="ECO:0000313" key="3">
    <source>
        <dbReference type="Proteomes" id="UP000199438"/>
    </source>
</evidence>
<dbReference type="PANTHER" id="PTHR47129">
    <property type="entry name" value="QUINONE OXIDOREDUCTASE 2"/>
    <property type="match status" value="1"/>
</dbReference>
<accession>A0A1I1E7R5</accession>
<feature type="domain" description="NmrA-like" evidence="1">
    <location>
        <begin position="2"/>
        <end position="287"/>
    </location>
</feature>
<dbReference type="PANTHER" id="PTHR47129:SF1">
    <property type="entry name" value="NMRA-LIKE DOMAIN-CONTAINING PROTEIN"/>
    <property type="match status" value="1"/>
</dbReference>
<evidence type="ECO:0000313" key="2">
    <source>
        <dbReference type="EMBL" id="SFB83104.1"/>
    </source>
</evidence>
<sequence>MKKTLITGATGSLGQLLVNALKSKTEVSNIAVLVRDTEKDIVKEYQSQGLDIRVADYENLEKLTAAFEGIEQVFLISGNDLGARLQQHKNVVEAAKAANVKHIFYTSSVRKTESKDAPLDPVVSGHAQTEEAILNSGLDYTILRHNLYSEVVPMFIGDKEQLLKTKSVYLPTENGKVAFVPRKDFAEAEANILVSPEDYTNKIYEFNGSEQVSFEEISEILTEVLGEKIAYVSPKVDEFESQMKAAGLPDPIVGMLSMFSQGVANGEFNFDKTDIEKALGRKTQTLKEFLGEVYA</sequence>
<keyword evidence="3" id="KW-1185">Reference proteome</keyword>
<dbReference type="OrthoDB" id="9780595at2"/>
<protein>
    <submittedName>
        <fullName evidence="2">NAD(P)H dehydrogenase (Quinone)</fullName>
    </submittedName>
</protein>
<dbReference type="CDD" id="cd05269">
    <property type="entry name" value="TMR_SDR_a"/>
    <property type="match status" value="1"/>
</dbReference>
<dbReference type="AlphaFoldDB" id="A0A1I1E7R5"/>
<reference evidence="3" key="1">
    <citation type="submission" date="2016-10" db="EMBL/GenBank/DDBJ databases">
        <authorList>
            <person name="Varghese N."/>
            <person name="Submissions S."/>
        </authorList>
    </citation>
    <scope>NUCLEOTIDE SEQUENCE [LARGE SCALE GENOMIC DNA]</scope>
    <source>
        <strain evidence="3">DSM 24499</strain>
    </source>
</reference>
<dbReference type="EMBL" id="FOKV01000001">
    <property type="protein sequence ID" value="SFB83104.1"/>
    <property type="molecule type" value="Genomic_DNA"/>
</dbReference>
<dbReference type="RefSeq" id="WP_092540088.1">
    <property type="nucleotide sequence ID" value="NZ_FOKV01000001.1"/>
</dbReference>
<dbReference type="Proteomes" id="UP000199438">
    <property type="component" value="Unassembled WGS sequence"/>
</dbReference>
<dbReference type="STRING" id="1334022.SAMN04487907_101828"/>
<dbReference type="Gene3D" id="3.40.50.720">
    <property type="entry name" value="NAD(P)-binding Rossmann-like Domain"/>
    <property type="match status" value="1"/>
</dbReference>
<organism evidence="2 3">
    <name type="scientific">Zunongwangia mangrovi</name>
    <dbReference type="NCBI Taxonomy" id="1334022"/>
    <lineage>
        <taxon>Bacteria</taxon>
        <taxon>Pseudomonadati</taxon>
        <taxon>Bacteroidota</taxon>
        <taxon>Flavobacteriia</taxon>
        <taxon>Flavobacteriales</taxon>
        <taxon>Flavobacteriaceae</taxon>
        <taxon>Zunongwangia</taxon>
    </lineage>
</organism>
<dbReference type="InterPro" id="IPR052718">
    <property type="entry name" value="NmrA-type_oxidoreductase"/>
</dbReference>
<proteinExistence type="predicted"/>
<dbReference type="InterPro" id="IPR036291">
    <property type="entry name" value="NAD(P)-bd_dom_sf"/>
</dbReference>
<gene>
    <name evidence="2" type="ORF">SAMN04487907_101828</name>
</gene>
<name>A0A1I1E7R5_9FLAO</name>
<evidence type="ECO:0000259" key="1">
    <source>
        <dbReference type="Pfam" id="PF05368"/>
    </source>
</evidence>
<dbReference type="SUPFAM" id="SSF51735">
    <property type="entry name" value="NAD(P)-binding Rossmann-fold domains"/>
    <property type="match status" value="1"/>
</dbReference>